<feature type="transmembrane region" description="Helical" evidence="6">
    <location>
        <begin position="27"/>
        <end position="44"/>
    </location>
</feature>
<evidence type="ECO:0000256" key="1">
    <source>
        <dbReference type="ARBA" id="ARBA00004141"/>
    </source>
</evidence>
<feature type="transmembrane region" description="Helical" evidence="6">
    <location>
        <begin position="442"/>
        <end position="463"/>
    </location>
</feature>
<protein>
    <submittedName>
        <fullName evidence="8">Predicted arabinose efflux permease, MFS family</fullName>
    </submittedName>
</protein>
<feature type="transmembrane region" description="Helical" evidence="6">
    <location>
        <begin position="65"/>
        <end position="84"/>
    </location>
</feature>
<feature type="transmembrane region" description="Helical" evidence="6">
    <location>
        <begin position="309"/>
        <end position="326"/>
    </location>
</feature>
<dbReference type="InterPro" id="IPR036259">
    <property type="entry name" value="MFS_trans_sf"/>
</dbReference>
<evidence type="ECO:0000313" key="9">
    <source>
        <dbReference type="Proteomes" id="UP000219494"/>
    </source>
</evidence>
<feature type="transmembrane region" description="Helical" evidence="6">
    <location>
        <begin position="241"/>
        <end position="265"/>
    </location>
</feature>
<dbReference type="Proteomes" id="UP000219494">
    <property type="component" value="Unassembled WGS sequence"/>
</dbReference>
<dbReference type="InterPro" id="IPR044770">
    <property type="entry name" value="MFS_spinster-like"/>
</dbReference>
<dbReference type="OrthoDB" id="7497327at2"/>
<dbReference type="AlphaFoldDB" id="A0A285QDC4"/>
<dbReference type="Pfam" id="PF07690">
    <property type="entry name" value="MFS_1"/>
    <property type="match status" value="1"/>
</dbReference>
<dbReference type="PANTHER" id="PTHR23505">
    <property type="entry name" value="SPINSTER"/>
    <property type="match status" value="1"/>
</dbReference>
<dbReference type="EMBL" id="OBMI01000001">
    <property type="protein sequence ID" value="SOB79484.1"/>
    <property type="molecule type" value="Genomic_DNA"/>
</dbReference>
<keyword evidence="5 6" id="KW-0472">Membrane</keyword>
<dbReference type="SUPFAM" id="SSF103473">
    <property type="entry name" value="MFS general substrate transporter"/>
    <property type="match status" value="1"/>
</dbReference>
<keyword evidence="9" id="KW-1185">Reference proteome</keyword>
<name>A0A285QDC4_9SPHN</name>
<feature type="transmembrane region" description="Helical" evidence="6">
    <location>
        <begin position="96"/>
        <end position="117"/>
    </location>
</feature>
<comment type="subcellular location">
    <subcellularLocation>
        <location evidence="1">Membrane</location>
        <topology evidence="1">Multi-pass membrane protein</topology>
    </subcellularLocation>
</comment>
<evidence type="ECO:0000313" key="8">
    <source>
        <dbReference type="EMBL" id="SOB79484.1"/>
    </source>
</evidence>
<dbReference type="PROSITE" id="PS50850">
    <property type="entry name" value="MFS"/>
    <property type="match status" value="1"/>
</dbReference>
<proteinExistence type="predicted"/>
<dbReference type="InterPro" id="IPR011701">
    <property type="entry name" value="MFS"/>
</dbReference>
<evidence type="ECO:0000256" key="6">
    <source>
        <dbReference type="SAM" id="Phobius"/>
    </source>
</evidence>
<accession>A0A285QDC4</accession>
<keyword evidence="3 6" id="KW-0812">Transmembrane</keyword>
<feature type="transmembrane region" description="Helical" evidence="6">
    <location>
        <begin position="332"/>
        <end position="349"/>
    </location>
</feature>
<feature type="transmembrane region" description="Helical" evidence="6">
    <location>
        <begin position="155"/>
        <end position="180"/>
    </location>
</feature>
<feature type="transmembrane region" description="Helical" evidence="6">
    <location>
        <begin position="186"/>
        <end position="206"/>
    </location>
</feature>
<evidence type="ECO:0000256" key="3">
    <source>
        <dbReference type="ARBA" id="ARBA00022692"/>
    </source>
</evidence>
<evidence type="ECO:0000259" key="7">
    <source>
        <dbReference type="PROSITE" id="PS50850"/>
    </source>
</evidence>
<dbReference type="GO" id="GO:0022857">
    <property type="term" value="F:transmembrane transporter activity"/>
    <property type="evidence" value="ECO:0007669"/>
    <property type="project" value="InterPro"/>
</dbReference>
<keyword evidence="4 6" id="KW-1133">Transmembrane helix</keyword>
<dbReference type="CDD" id="cd17328">
    <property type="entry name" value="MFS_spinster_like"/>
    <property type="match status" value="1"/>
</dbReference>
<gene>
    <name evidence="8" type="ORF">SAMN06297144_0578</name>
</gene>
<feature type="transmembrane region" description="Helical" evidence="6">
    <location>
        <begin position="271"/>
        <end position="297"/>
    </location>
</feature>
<evidence type="ECO:0000256" key="2">
    <source>
        <dbReference type="ARBA" id="ARBA00022448"/>
    </source>
</evidence>
<sequence>MAIEEQDALAAPSPAGTFPRAAGWTRAQIYVLVLLVLVNICNYLDRGVLAILQEPIKRDLALQDWQLGMISGPAFAILYSFAGIPAARIAERVNRISVLSLALALWSGMTALCGVAGSFGHLVLARLGVGAGEGACTPVSHSLVADTFPPQRRGLALAVLTTSIPLAQMLAPLIGGFVAMTYGWRVAFAVVGLPGIALAVLLRLTLREPRDDAANTLVSRAPAGRFRDDLRLLLRLRCFRWLFLASVFMGWAVGATNIFTASYFLRQYDLTLAQVGMVTAAGLGVAGLVGTFAGGWLADRFAGRYGRSYPGMCAVAAAGAGLFFLITFTRPTWQAAVLFLIVANLFNDLKNGPNYAALQNMAPPHMRTTATAILMVAVIVLGTGCGPLIVGVASDLAAARAFPDALGSFTAVCPGGKAPAGAAALLHDACAAASAAGLRGGLMAACLAYALAAPCFLLSALTIRTPLQGAQDPREA</sequence>
<feature type="domain" description="Major facilitator superfamily (MFS) profile" evidence="7">
    <location>
        <begin position="31"/>
        <end position="471"/>
    </location>
</feature>
<dbReference type="GO" id="GO:0016020">
    <property type="term" value="C:membrane"/>
    <property type="evidence" value="ECO:0007669"/>
    <property type="project" value="UniProtKB-SubCell"/>
</dbReference>
<dbReference type="PANTHER" id="PTHR23505:SF79">
    <property type="entry name" value="PROTEIN SPINSTER"/>
    <property type="match status" value="1"/>
</dbReference>
<evidence type="ECO:0000256" key="4">
    <source>
        <dbReference type="ARBA" id="ARBA00022989"/>
    </source>
</evidence>
<evidence type="ECO:0000256" key="5">
    <source>
        <dbReference type="ARBA" id="ARBA00023136"/>
    </source>
</evidence>
<organism evidence="8 9">
    <name type="scientific">Sphingomonas guangdongensis</name>
    <dbReference type="NCBI Taxonomy" id="1141890"/>
    <lineage>
        <taxon>Bacteria</taxon>
        <taxon>Pseudomonadati</taxon>
        <taxon>Pseudomonadota</taxon>
        <taxon>Alphaproteobacteria</taxon>
        <taxon>Sphingomonadales</taxon>
        <taxon>Sphingomonadaceae</taxon>
        <taxon>Sphingomonas</taxon>
    </lineage>
</organism>
<dbReference type="InterPro" id="IPR020846">
    <property type="entry name" value="MFS_dom"/>
</dbReference>
<dbReference type="RefSeq" id="WP_097062468.1">
    <property type="nucleotide sequence ID" value="NZ_OBMI01000001.1"/>
</dbReference>
<dbReference type="Gene3D" id="1.20.1250.20">
    <property type="entry name" value="MFS general substrate transporter like domains"/>
    <property type="match status" value="1"/>
</dbReference>
<keyword evidence="2" id="KW-0813">Transport</keyword>
<feature type="transmembrane region" description="Helical" evidence="6">
    <location>
        <begin position="370"/>
        <end position="393"/>
    </location>
</feature>
<reference evidence="8 9" key="1">
    <citation type="submission" date="2017-07" db="EMBL/GenBank/DDBJ databases">
        <authorList>
            <person name="Sun Z.S."/>
            <person name="Albrecht U."/>
            <person name="Echele G."/>
            <person name="Lee C.C."/>
        </authorList>
    </citation>
    <scope>NUCLEOTIDE SEQUENCE [LARGE SCALE GENOMIC DNA]</scope>
    <source>
        <strain evidence="8 9">CGMCC 1.12672</strain>
    </source>
</reference>